<feature type="transmembrane region" description="Helical" evidence="1">
    <location>
        <begin position="6"/>
        <end position="26"/>
    </location>
</feature>
<keyword evidence="1" id="KW-1133">Transmembrane helix</keyword>
<dbReference type="AlphaFoldDB" id="A0A376BTS5"/>
<sequence>MKKMFSFPILILIVAIVNLGLTILCLSLGYCVSTRRFLHIHDFNERIWLSALHFLAGVVAIFLFYQFAKNE</sequence>
<evidence type="ECO:0000256" key="1">
    <source>
        <dbReference type="SAM" id="Phobius"/>
    </source>
</evidence>
<dbReference type="EMBL" id="UFSO01000003">
    <property type="protein sequence ID" value="SSY80193.1"/>
    <property type="molecule type" value="Genomic_DNA"/>
</dbReference>
<reference evidence="2 3" key="1">
    <citation type="submission" date="2018-06" db="EMBL/GenBank/DDBJ databases">
        <authorList>
            <consortium name="Pathogen Informatics"/>
            <person name="Doyle S."/>
        </authorList>
    </citation>
    <scope>NUCLEOTIDE SEQUENCE [LARGE SCALE GENOMIC DNA]</scope>
    <source>
        <strain evidence="2 3">NCTC10283</strain>
    </source>
</reference>
<organism evidence="2 3">
    <name type="scientific">Alysiella crassa</name>
    <dbReference type="NCBI Taxonomy" id="153491"/>
    <lineage>
        <taxon>Bacteria</taxon>
        <taxon>Pseudomonadati</taxon>
        <taxon>Pseudomonadota</taxon>
        <taxon>Betaproteobacteria</taxon>
        <taxon>Neisseriales</taxon>
        <taxon>Neisseriaceae</taxon>
        <taxon>Alysiella</taxon>
    </lineage>
</organism>
<keyword evidence="1" id="KW-0472">Membrane</keyword>
<proteinExistence type="predicted"/>
<keyword evidence="3" id="KW-1185">Reference proteome</keyword>
<name>A0A376BTS5_9NEIS</name>
<dbReference type="Proteomes" id="UP000254209">
    <property type="component" value="Unassembled WGS sequence"/>
</dbReference>
<dbReference type="STRING" id="1120980.GCA_000745955_00003"/>
<keyword evidence="1" id="KW-0812">Transmembrane</keyword>
<protein>
    <submittedName>
        <fullName evidence="2">Uncharacterized protein</fullName>
    </submittedName>
</protein>
<feature type="transmembrane region" description="Helical" evidence="1">
    <location>
        <begin position="47"/>
        <end position="68"/>
    </location>
</feature>
<dbReference type="RefSeq" id="WP_034296148.1">
    <property type="nucleotide sequence ID" value="NZ_CP091519.2"/>
</dbReference>
<evidence type="ECO:0000313" key="2">
    <source>
        <dbReference type="EMBL" id="SSY80193.1"/>
    </source>
</evidence>
<accession>A0A376BTS5</accession>
<gene>
    <name evidence="2" type="ORF">NCTC10283_01747</name>
</gene>
<evidence type="ECO:0000313" key="3">
    <source>
        <dbReference type="Proteomes" id="UP000254209"/>
    </source>
</evidence>